<proteinExistence type="predicted"/>
<evidence type="ECO:0000313" key="2">
    <source>
        <dbReference type="Proteomes" id="UP001164250"/>
    </source>
</evidence>
<gene>
    <name evidence="1" type="ORF">Patl1_27272</name>
</gene>
<evidence type="ECO:0000313" key="1">
    <source>
        <dbReference type="EMBL" id="KAJ0097799.1"/>
    </source>
</evidence>
<keyword evidence="2" id="KW-1185">Reference proteome</keyword>
<comment type="caution">
    <text evidence="1">The sequence shown here is derived from an EMBL/GenBank/DDBJ whole genome shotgun (WGS) entry which is preliminary data.</text>
</comment>
<sequence>MEERVPPTGGSSSSGDHPNEPPNHHHHHHPHPSFEYKTQPITFTSEQENDLSTYVVQIPKDQIYRVPPPENAHIVEHHRNSPTAMGKRSVCNRVLWIIMILVIIGVVITITLVTLHQVYRPKPVAFSIVNVHARNKSRIGYDISLKASNPNEEIKINFASSGGGISLFFKTKQLAMGDFPKLQLEGSDSNAVLLNLAGSNGAVPQEIDQSINDKKIDHQVSLSLKMKLNADMNLGFLNLWSNDMNVDCEFKVNTLRGAGTRILSQKCDS</sequence>
<name>A0ACC1BFQ6_9ROSI</name>
<organism evidence="1 2">
    <name type="scientific">Pistacia atlantica</name>
    <dbReference type="NCBI Taxonomy" id="434234"/>
    <lineage>
        <taxon>Eukaryota</taxon>
        <taxon>Viridiplantae</taxon>
        <taxon>Streptophyta</taxon>
        <taxon>Embryophyta</taxon>
        <taxon>Tracheophyta</taxon>
        <taxon>Spermatophyta</taxon>
        <taxon>Magnoliopsida</taxon>
        <taxon>eudicotyledons</taxon>
        <taxon>Gunneridae</taxon>
        <taxon>Pentapetalae</taxon>
        <taxon>rosids</taxon>
        <taxon>malvids</taxon>
        <taxon>Sapindales</taxon>
        <taxon>Anacardiaceae</taxon>
        <taxon>Pistacia</taxon>
    </lineage>
</organism>
<dbReference type="EMBL" id="CM047901">
    <property type="protein sequence ID" value="KAJ0097799.1"/>
    <property type="molecule type" value="Genomic_DNA"/>
</dbReference>
<reference evidence="2" key="1">
    <citation type="journal article" date="2023" name="G3 (Bethesda)">
        <title>Genome assembly and association tests identify interacting loci associated with vigor, precocity, and sex in interspecific pistachio rootstocks.</title>
        <authorList>
            <person name="Palmer W."/>
            <person name="Jacygrad E."/>
            <person name="Sagayaradj S."/>
            <person name="Cavanaugh K."/>
            <person name="Han R."/>
            <person name="Bertier L."/>
            <person name="Beede B."/>
            <person name="Kafkas S."/>
            <person name="Golino D."/>
            <person name="Preece J."/>
            <person name="Michelmore R."/>
        </authorList>
    </citation>
    <scope>NUCLEOTIDE SEQUENCE [LARGE SCALE GENOMIC DNA]</scope>
</reference>
<dbReference type="Proteomes" id="UP001164250">
    <property type="component" value="Chromosome 5"/>
</dbReference>
<protein>
    <submittedName>
        <fullName evidence="1">Uncharacterized protein</fullName>
    </submittedName>
</protein>
<accession>A0ACC1BFQ6</accession>